<reference evidence="10 11" key="1">
    <citation type="submission" date="2015-11" db="EMBL/GenBank/DDBJ databases">
        <title>Genomic analysis of 38 Legionella species identifies large and diverse effector repertoires.</title>
        <authorList>
            <person name="Burstein D."/>
            <person name="Amaro F."/>
            <person name="Zusman T."/>
            <person name="Lifshitz Z."/>
            <person name="Cohen O."/>
            <person name="Gilbert J.A."/>
            <person name="Pupko T."/>
            <person name="Shuman H.A."/>
            <person name="Segal G."/>
        </authorList>
    </citation>
    <scope>NUCLEOTIDE SEQUENCE [LARGE SCALE GENOMIC DNA]</scope>
    <source>
        <strain evidence="10 11">ATCC 700990</strain>
    </source>
</reference>
<dbReference type="PROSITE" id="PS00933">
    <property type="entry name" value="FGGY_KINASES_1"/>
    <property type="match status" value="1"/>
</dbReference>
<sequence>MTYLLAIDQGTSSTRAMLYTKKGRLVLASQYPLTQYYPKPGWVEHDPEEIWQKTLQAMQDIILQVDSKKVQACGITNQRETTLIWDKQSGKCLAPAIVWQDRRTQSFCESLSDRAELIQQKTGLLPDPYFSASKLHWLLKQIPEASELAKKGQLAFGTIDSFLIWRLTENRAHSTDLSNASRTLLFNIFEQRWDKDLLKLFSIPESILPKLCASDANFGVIDKKHLGISIPITGVVGDQQAALIGQRCFKDGMVKATFGTGGFLLMNTGNKPVISDHKLLTTVAYRIKGQTHYGLEGCLYQAGTTVKWLRDELNLIETAADTEVLAESLPGNEGVYLVPSFTGLGAPHWIRTPGAAIVGLARTSNRAHFARAALESVCYQTREIMACMRANSSMDLMLLRVDGGMAVNRWFLQFLSSQCKLIVQRPHDIETTAQGVALLAAIGCGLVDSLESLQESWTCEQEFFPEINESIEEDFLGWQRALKMVKAGSIS</sequence>
<dbReference type="Pfam" id="PF02782">
    <property type="entry name" value="FGGY_C"/>
    <property type="match status" value="1"/>
</dbReference>
<gene>
    <name evidence="10" type="primary">glpK</name>
    <name evidence="10" type="ORF">Ldro_0362</name>
</gene>
<dbReference type="PANTHER" id="PTHR10196">
    <property type="entry name" value="SUGAR KINASE"/>
    <property type="match status" value="1"/>
</dbReference>
<dbReference type="CDD" id="cd07786">
    <property type="entry name" value="FGGY_EcGK_like"/>
    <property type="match status" value="1"/>
</dbReference>
<evidence type="ECO:0000256" key="4">
    <source>
        <dbReference type="ARBA" id="ARBA00022777"/>
    </source>
</evidence>
<dbReference type="NCBIfam" id="TIGR01311">
    <property type="entry name" value="glycerol_kin"/>
    <property type="match status" value="1"/>
</dbReference>
<dbReference type="GO" id="GO:0006072">
    <property type="term" value="P:glycerol-3-phosphate metabolic process"/>
    <property type="evidence" value="ECO:0007669"/>
    <property type="project" value="InterPro"/>
</dbReference>
<keyword evidence="11" id="KW-1185">Reference proteome</keyword>
<dbReference type="GO" id="GO:0005524">
    <property type="term" value="F:ATP binding"/>
    <property type="evidence" value="ECO:0007669"/>
    <property type="project" value="UniProtKB-KW"/>
</dbReference>
<dbReference type="InterPro" id="IPR018483">
    <property type="entry name" value="Carb_kinase_FGGY_CS"/>
</dbReference>
<dbReference type="AlphaFoldDB" id="A0A0W0TBK3"/>
<dbReference type="PANTHER" id="PTHR10196:SF78">
    <property type="entry name" value="GLYCEROL KINASE"/>
    <property type="match status" value="1"/>
</dbReference>
<dbReference type="GO" id="GO:0005829">
    <property type="term" value="C:cytosol"/>
    <property type="evidence" value="ECO:0007669"/>
    <property type="project" value="TreeGrafter"/>
</dbReference>
<keyword evidence="2 7" id="KW-0808">Transferase</keyword>
<evidence type="ECO:0000256" key="6">
    <source>
        <dbReference type="ARBA" id="ARBA00022840"/>
    </source>
</evidence>
<evidence type="ECO:0000313" key="11">
    <source>
        <dbReference type="Proteomes" id="UP000054736"/>
    </source>
</evidence>
<dbReference type="EMBL" id="LNXY01000003">
    <property type="protein sequence ID" value="KTC92991.1"/>
    <property type="molecule type" value="Genomic_DNA"/>
</dbReference>
<protein>
    <submittedName>
        <fullName evidence="10">Glycerol kinase</fullName>
    </submittedName>
</protein>
<dbReference type="PROSITE" id="PS00445">
    <property type="entry name" value="FGGY_KINASES_2"/>
    <property type="match status" value="1"/>
</dbReference>
<dbReference type="OrthoDB" id="9805576at2"/>
<evidence type="ECO:0000256" key="1">
    <source>
        <dbReference type="ARBA" id="ARBA00009156"/>
    </source>
</evidence>
<feature type="domain" description="Carbohydrate kinase FGGY N-terminal" evidence="8">
    <location>
        <begin position="3"/>
        <end position="245"/>
    </location>
</feature>
<dbReference type="InterPro" id="IPR018485">
    <property type="entry name" value="FGGY_C"/>
</dbReference>
<organism evidence="10 11">
    <name type="scientific">Legionella drozanskii LLAP-1</name>
    <dbReference type="NCBI Taxonomy" id="1212489"/>
    <lineage>
        <taxon>Bacteria</taxon>
        <taxon>Pseudomonadati</taxon>
        <taxon>Pseudomonadota</taxon>
        <taxon>Gammaproteobacteria</taxon>
        <taxon>Legionellales</taxon>
        <taxon>Legionellaceae</taxon>
        <taxon>Legionella</taxon>
    </lineage>
</organism>
<evidence type="ECO:0000256" key="5">
    <source>
        <dbReference type="ARBA" id="ARBA00022798"/>
    </source>
</evidence>
<dbReference type="InterPro" id="IPR000577">
    <property type="entry name" value="Carb_kinase_FGGY"/>
</dbReference>
<dbReference type="GO" id="GO:0019563">
    <property type="term" value="P:glycerol catabolic process"/>
    <property type="evidence" value="ECO:0007669"/>
    <property type="project" value="TreeGrafter"/>
</dbReference>
<dbReference type="Gene3D" id="3.30.420.40">
    <property type="match status" value="2"/>
</dbReference>
<dbReference type="SUPFAM" id="SSF53067">
    <property type="entry name" value="Actin-like ATPase domain"/>
    <property type="match status" value="2"/>
</dbReference>
<dbReference type="PIRSF" id="PIRSF000538">
    <property type="entry name" value="GlpK"/>
    <property type="match status" value="1"/>
</dbReference>
<dbReference type="InterPro" id="IPR005999">
    <property type="entry name" value="Glycerol_kin"/>
</dbReference>
<dbReference type="RefSeq" id="WP_058494718.1">
    <property type="nucleotide sequence ID" value="NZ_CAAAIU010000003.1"/>
</dbReference>
<keyword evidence="5" id="KW-0319">Glycerol metabolism</keyword>
<proteinExistence type="inferred from homology"/>
<keyword evidence="3" id="KW-0547">Nucleotide-binding</keyword>
<keyword evidence="4 7" id="KW-0418">Kinase</keyword>
<dbReference type="NCBIfam" id="NF000756">
    <property type="entry name" value="PRK00047.1"/>
    <property type="match status" value="1"/>
</dbReference>
<comment type="similarity">
    <text evidence="1 7">Belongs to the FGGY kinase family.</text>
</comment>
<feature type="domain" description="Carbohydrate kinase FGGY C-terminal" evidence="9">
    <location>
        <begin position="255"/>
        <end position="443"/>
    </location>
</feature>
<evidence type="ECO:0000256" key="2">
    <source>
        <dbReference type="ARBA" id="ARBA00022679"/>
    </source>
</evidence>
<dbReference type="STRING" id="1212489.Ldro_0362"/>
<comment type="caution">
    <text evidence="10">The sequence shown here is derived from an EMBL/GenBank/DDBJ whole genome shotgun (WGS) entry which is preliminary data.</text>
</comment>
<name>A0A0W0TBK3_9GAMM</name>
<dbReference type="GO" id="GO:0004370">
    <property type="term" value="F:glycerol kinase activity"/>
    <property type="evidence" value="ECO:0007669"/>
    <property type="project" value="InterPro"/>
</dbReference>
<dbReference type="Proteomes" id="UP000054736">
    <property type="component" value="Unassembled WGS sequence"/>
</dbReference>
<dbReference type="PATRIC" id="fig|1212489.4.peg.374"/>
<dbReference type="Pfam" id="PF00370">
    <property type="entry name" value="FGGY_N"/>
    <property type="match status" value="1"/>
</dbReference>
<evidence type="ECO:0000259" key="9">
    <source>
        <dbReference type="Pfam" id="PF02782"/>
    </source>
</evidence>
<accession>A0A0W0TBK3</accession>
<dbReference type="InterPro" id="IPR043129">
    <property type="entry name" value="ATPase_NBD"/>
</dbReference>
<dbReference type="InterPro" id="IPR018484">
    <property type="entry name" value="FGGY_N"/>
</dbReference>
<keyword evidence="6" id="KW-0067">ATP-binding</keyword>
<evidence type="ECO:0000256" key="3">
    <source>
        <dbReference type="ARBA" id="ARBA00022741"/>
    </source>
</evidence>
<evidence type="ECO:0000259" key="8">
    <source>
        <dbReference type="Pfam" id="PF00370"/>
    </source>
</evidence>
<evidence type="ECO:0000313" key="10">
    <source>
        <dbReference type="EMBL" id="KTC92991.1"/>
    </source>
</evidence>
<dbReference type="FunFam" id="3.30.420.40:FF:000008">
    <property type="entry name" value="Glycerol kinase"/>
    <property type="match status" value="1"/>
</dbReference>
<evidence type="ECO:0000256" key="7">
    <source>
        <dbReference type="RuleBase" id="RU003733"/>
    </source>
</evidence>